<dbReference type="InterPro" id="IPR003961">
    <property type="entry name" value="FN3_dom"/>
</dbReference>
<dbReference type="Gene3D" id="3.40.630.10">
    <property type="entry name" value="Zn peptidases"/>
    <property type="match status" value="1"/>
</dbReference>
<dbReference type="InterPro" id="IPR007484">
    <property type="entry name" value="Peptidase_M28"/>
</dbReference>
<dbReference type="InterPro" id="IPR045175">
    <property type="entry name" value="M28_fam"/>
</dbReference>
<dbReference type="NCBIfam" id="NF038128">
    <property type="entry name" value="choice_anch_J"/>
    <property type="match status" value="1"/>
</dbReference>
<evidence type="ECO:0000256" key="5">
    <source>
        <dbReference type="ARBA" id="ARBA00022723"/>
    </source>
</evidence>
<protein>
    <submittedName>
        <fullName evidence="10">Bacterial leucyl aminopeptidase</fullName>
        <ecNumber evidence="10">3.4.11.10</ecNumber>
    </submittedName>
</protein>
<gene>
    <name evidence="10" type="ORF">L21SP5_01321</name>
</gene>
<dbReference type="Gene3D" id="2.60.120.260">
    <property type="entry name" value="Galactose-binding domain-like"/>
    <property type="match status" value="1"/>
</dbReference>
<dbReference type="GO" id="GO:0006508">
    <property type="term" value="P:proteolysis"/>
    <property type="evidence" value="ECO:0007669"/>
    <property type="project" value="UniProtKB-KW"/>
</dbReference>
<dbReference type="SUPFAM" id="SSF49265">
    <property type="entry name" value="Fibronectin type III"/>
    <property type="match status" value="2"/>
</dbReference>
<feature type="domain" description="Fibronectin type-III" evidence="9">
    <location>
        <begin position="212"/>
        <end position="301"/>
    </location>
</feature>
<organism evidence="10 11">
    <name type="scientific">Salinivirga cyanobacteriivorans</name>
    <dbReference type="NCBI Taxonomy" id="1307839"/>
    <lineage>
        <taxon>Bacteria</taxon>
        <taxon>Pseudomonadati</taxon>
        <taxon>Bacteroidota</taxon>
        <taxon>Bacteroidia</taxon>
        <taxon>Bacteroidales</taxon>
        <taxon>Salinivirgaceae</taxon>
        <taxon>Salinivirga</taxon>
    </lineage>
</organism>
<keyword evidence="6" id="KW-0732">Signal</keyword>
<name>A0A0S2HYS5_9BACT</name>
<dbReference type="Gene3D" id="2.60.40.10">
    <property type="entry name" value="Immunoglobulins"/>
    <property type="match status" value="2"/>
</dbReference>
<evidence type="ECO:0000256" key="3">
    <source>
        <dbReference type="ARBA" id="ARBA00022525"/>
    </source>
</evidence>
<keyword evidence="4" id="KW-0645">Protease</keyword>
<keyword evidence="2 10" id="KW-0031">Aminopeptidase</keyword>
<evidence type="ECO:0000256" key="8">
    <source>
        <dbReference type="ARBA" id="ARBA00022833"/>
    </source>
</evidence>
<evidence type="ECO:0000256" key="1">
    <source>
        <dbReference type="ARBA" id="ARBA00004613"/>
    </source>
</evidence>
<dbReference type="AlphaFoldDB" id="A0A0S2HYS5"/>
<evidence type="ECO:0000256" key="6">
    <source>
        <dbReference type="ARBA" id="ARBA00022729"/>
    </source>
</evidence>
<dbReference type="Proteomes" id="UP000064893">
    <property type="component" value="Chromosome"/>
</dbReference>
<keyword evidence="5" id="KW-0479">Metal-binding</keyword>
<dbReference type="InterPro" id="IPR036116">
    <property type="entry name" value="FN3_sf"/>
</dbReference>
<dbReference type="SMART" id="SM00060">
    <property type="entry name" value="FN3"/>
    <property type="match status" value="2"/>
</dbReference>
<keyword evidence="11" id="KW-1185">Reference proteome</keyword>
<dbReference type="GO" id="GO:0046872">
    <property type="term" value="F:metal ion binding"/>
    <property type="evidence" value="ECO:0007669"/>
    <property type="project" value="UniProtKB-KW"/>
</dbReference>
<comment type="subcellular location">
    <subcellularLocation>
        <location evidence="1">Secreted</location>
    </subcellularLocation>
</comment>
<dbReference type="InterPro" id="IPR013783">
    <property type="entry name" value="Ig-like_fold"/>
</dbReference>
<proteinExistence type="predicted"/>
<accession>A0A0S2HYS5</accession>
<evidence type="ECO:0000256" key="2">
    <source>
        <dbReference type="ARBA" id="ARBA00022438"/>
    </source>
</evidence>
<dbReference type="OrthoDB" id="9764939at2"/>
<sequence length="633" mass="69425">MIATQLGAVYPNKYIVVGGHFDSTSYDEDAPGADDNASGTAGVIEIARILSQKLFNYTIIYCAWSAEEIGLVGSGEWAGNAADAGMDIVGYLNLDMIGYLQEGSDYHTDMMAPSSAQPLVDLYETVVGLYVTDFAVNEGTLIGGDSDHTSFNNNGFMGIFPFEDSENYSPHIHSDNDLIGPSVNNPTLAQKFTQAGVAFVATAAELFNGLYPPMELALVQNENNVDLNWSTPVDGTTNFEAYHVYRNDEIIATINNIDDTVYVDNTIQNGVTYNYYVTAAYTGENGGESNPSNTVSVTMGLMQTHFWDFEDGTQGWTIKDDNTGWRWGVPVNLSGNNTNYLSTDSDDVGSGTHVVDYAISPEIDLSIYSVAYLEFDYGWRDYSSDEFSVVYRTSPGDAWITLEALSSTSGFTTHNIELPEAALTATAQLAFYYDDNDTWAWYNAVDNVKIIAAEQTSVLEIPQNLTGEAIEDHIHLEWNPVSDSGFVAYNIYRDDAQVHNISNIDETTYDDIQNLTDGQTYTYYISATYAEGESGQSNEVSVTYDPIGTGELQNRTVSVYPNPLPQGQNIRYTAAATIESVTIYDLAGRVVATTKVNQPTGQVATAHLKPGMYLLKINTTEHHTLKKLHITAH</sequence>
<dbReference type="STRING" id="1307839.L21SP5_01321"/>
<dbReference type="GO" id="GO:0004177">
    <property type="term" value="F:aminopeptidase activity"/>
    <property type="evidence" value="ECO:0007669"/>
    <property type="project" value="UniProtKB-KW"/>
</dbReference>
<keyword evidence="8" id="KW-0862">Zinc</keyword>
<dbReference type="NCBIfam" id="TIGR04183">
    <property type="entry name" value="Por_Secre_tail"/>
    <property type="match status" value="1"/>
</dbReference>
<dbReference type="PANTHER" id="PTHR12147:SF56">
    <property type="entry name" value="AMINOPEPTIDASE YDR415C-RELATED"/>
    <property type="match status" value="1"/>
</dbReference>
<dbReference type="InterPro" id="IPR026444">
    <property type="entry name" value="Secre_tail"/>
</dbReference>
<dbReference type="GO" id="GO:0008235">
    <property type="term" value="F:metalloexopeptidase activity"/>
    <property type="evidence" value="ECO:0007669"/>
    <property type="project" value="InterPro"/>
</dbReference>
<dbReference type="CDD" id="cd00063">
    <property type="entry name" value="FN3"/>
    <property type="match status" value="2"/>
</dbReference>
<dbReference type="Pfam" id="PF04389">
    <property type="entry name" value="Peptidase_M28"/>
    <property type="match status" value="1"/>
</dbReference>
<keyword evidence="7 10" id="KW-0378">Hydrolase</keyword>
<dbReference type="RefSeq" id="WP_057952477.1">
    <property type="nucleotide sequence ID" value="NZ_CP013118.1"/>
</dbReference>
<dbReference type="PANTHER" id="PTHR12147">
    <property type="entry name" value="METALLOPEPTIDASE M28 FAMILY MEMBER"/>
    <property type="match status" value="1"/>
</dbReference>
<evidence type="ECO:0000259" key="9">
    <source>
        <dbReference type="PROSITE" id="PS50853"/>
    </source>
</evidence>
<dbReference type="Pfam" id="PF18962">
    <property type="entry name" value="Por_Secre_tail"/>
    <property type="match status" value="1"/>
</dbReference>
<dbReference type="SUPFAM" id="SSF53187">
    <property type="entry name" value="Zn-dependent exopeptidases"/>
    <property type="match status" value="1"/>
</dbReference>
<evidence type="ECO:0000313" key="10">
    <source>
        <dbReference type="EMBL" id="ALO14972.1"/>
    </source>
</evidence>
<dbReference type="EC" id="3.4.11.10" evidence="10"/>
<evidence type="ECO:0000256" key="7">
    <source>
        <dbReference type="ARBA" id="ARBA00022801"/>
    </source>
</evidence>
<reference evidence="10 11" key="1">
    <citation type="submission" date="2015-11" db="EMBL/GenBank/DDBJ databases">
        <title>Description and complete genome sequence of a novel strain predominating in hypersaline microbial mats and representing a new family of the Bacteriodetes phylum.</title>
        <authorList>
            <person name="Spring S."/>
            <person name="Bunk B."/>
            <person name="Sproer C."/>
            <person name="Klenk H.-P."/>
        </authorList>
    </citation>
    <scope>NUCLEOTIDE SEQUENCE [LARGE SCALE GENOMIC DNA]</scope>
    <source>
        <strain evidence="10 11">L21-Spi-D4</strain>
    </source>
</reference>
<keyword evidence="3" id="KW-0964">Secreted</keyword>
<evidence type="ECO:0000313" key="11">
    <source>
        <dbReference type="Proteomes" id="UP000064893"/>
    </source>
</evidence>
<dbReference type="KEGG" id="blq:L21SP5_01321"/>
<feature type="domain" description="Fibronectin type-III" evidence="9">
    <location>
        <begin position="461"/>
        <end position="547"/>
    </location>
</feature>
<evidence type="ECO:0000256" key="4">
    <source>
        <dbReference type="ARBA" id="ARBA00022670"/>
    </source>
</evidence>
<dbReference type="EMBL" id="CP013118">
    <property type="protein sequence ID" value="ALO14972.1"/>
    <property type="molecule type" value="Genomic_DNA"/>
</dbReference>
<dbReference type="PROSITE" id="PS50853">
    <property type="entry name" value="FN3"/>
    <property type="match status" value="2"/>
</dbReference>
<dbReference type="GO" id="GO:0005576">
    <property type="term" value="C:extracellular region"/>
    <property type="evidence" value="ECO:0007669"/>
    <property type="project" value="UniProtKB-SubCell"/>
</dbReference>